<protein>
    <submittedName>
        <fullName evidence="1">Uncharacterized protein</fullName>
    </submittedName>
</protein>
<proteinExistence type="predicted"/>
<gene>
    <name evidence="1" type="ORF">UC8_22060</name>
</gene>
<dbReference type="Proteomes" id="UP000325286">
    <property type="component" value="Chromosome"/>
</dbReference>
<reference evidence="1 2" key="1">
    <citation type="submission" date="2019-08" db="EMBL/GenBank/DDBJ databases">
        <title>Deep-cultivation of Planctomycetes and their phenomic and genomic characterization uncovers novel biology.</title>
        <authorList>
            <person name="Wiegand S."/>
            <person name="Jogler M."/>
            <person name="Boedeker C."/>
            <person name="Pinto D."/>
            <person name="Vollmers J."/>
            <person name="Rivas-Marin E."/>
            <person name="Kohn T."/>
            <person name="Peeters S.H."/>
            <person name="Heuer A."/>
            <person name="Rast P."/>
            <person name="Oberbeckmann S."/>
            <person name="Bunk B."/>
            <person name="Jeske O."/>
            <person name="Meyerdierks A."/>
            <person name="Storesund J.E."/>
            <person name="Kallscheuer N."/>
            <person name="Luecker S."/>
            <person name="Lage O.M."/>
            <person name="Pohl T."/>
            <person name="Merkel B.J."/>
            <person name="Hornburger P."/>
            <person name="Mueller R.-W."/>
            <person name="Bruemmer F."/>
            <person name="Labrenz M."/>
            <person name="Spormann A.M."/>
            <person name="Op den Camp H."/>
            <person name="Overmann J."/>
            <person name="Amann R."/>
            <person name="Jetten M.S.M."/>
            <person name="Mascher T."/>
            <person name="Medema M.H."/>
            <person name="Devos D.P."/>
            <person name="Kaster A.-K."/>
            <person name="Ovreas L."/>
            <person name="Rohde M."/>
            <person name="Galperin M.Y."/>
            <person name="Jogler C."/>
        </authorList>
    </citation>
    <scope>NUCLEOTIDE SEQUENCE [LARGE SCALE GENOMIC DNA]</scope>
    <source>
        <strain evidence="1 2">UC8</strain>
    </source>
</reference>
<sequence>MPGDKCWLGAGCVNRASPVLGGFGGSIGQGSNIVTPQRRNPWQTVNTKRILNPKDPELLARSPACGDYKWKPQWPGPLTATVIR</sequence>
<dbReference type="EMBL" id="CP042914">
    <property type="protein sequence ID" value="QEG40199.1"/>
    <property type="molecule type" value="Genomic_DNA"/>
</dbReference>
<accession>A0A5B9QQL6</accession>
<keyword evidence="2" id="KW-1185">Reference proteome</keyword>
<dbReference type="KEGG" id="rul:UC8_22060"/>
<evidence type="ECO:0000313" key="1">
    <source>
        <dbReference type="EMBL" id="QEG40199.1"/>
    </source>
</evidence>
<evidence type="ECO:0000313" key="2">
    <source>
        <dbReference type="Proteomes" id="UP000325286"/>
    </source>
</evidence>
<dbReference type="AlphaFoldDB" id="A0A5B9QQL6"/>
<name>A0A5B9QQL6_9BACT</name>
<organism evidence="1 2">
    <name type="scientific">Roseimaritima ulvae</name>
    <dbReference type="NCBI Taxonomy" id="980254"/>
    <lineage>
        <taxon>Bacteria</taxon>
        <taxon>Pseudomonadati</taxon>
        <taxon>Planctomycetota</taxon>
        <taxon>Planctomycetia</taxon>
        <taxon>Pirellulales</taxon>
        <taxon>Pirellulaceae</taxon>
        <taxon>Roseimaritima</taxon>
    </lineage>
</organism>